<dbReference type="InterPro" id="IPR002197">
    <property type="entry name" value="HTH_Fis"/>
</dbReference>
<evidence type="ECO:0000256" key="5">
    <source>
        <dbReference type="ARBA" id="ARBA00023163"/>
    </source>
</evidence>
<dbReference type="CDD" id="cd00009">
    <property type="entry name" value="AAA"/>
    <property type="match status" value="1"/>
</dbReference>
<keyword evidence="3" id="KW-0805">Transcription regulation</keyword>
<dbReference type="Pfam" id="PF00158">
    <property type="entry name" value="Sigma54_activat"/>
    <property type="match status" value="1"/>
</dbReference>
<feature type="compositionally biased region" description="Polar residues" evidence="6">
    <location>
        <begin position="270"/>
        <end position="281"/>
    </location>
</feature>
<dbReference type="EMBL" id="AP017378">
    <property type="protein sequence ID" value="BBD06784.1"/>
    <property type="molecule type" value="Genomic_DNA"/>
</dbReference>
<dbReference type="FunFam" id="3.40.50.300:FF:000006">
    <property type="entry name" value="DNA-binding transcriptional regulator NtrC"/>
    <property type="match status" value="1"/>
</dbReference>
<dbReference type="OrthoDB" id="9763792at2"/>
<reference evidence="8 9" key="1">
    <citation type="journal article" date="2018" name="Sci. Adv.">
        <title>Multi-heme cytochromes provide a pathway for survival in energy-limited environments.</title>
        <authorList>
            <person name="Deng X."/>
            <person name="Dohmae N."/>
            <person name="Nealson K.H."/>
            <person name="Hashimoto K."/>
            <person name="Okamoto A."/>
        </authorList>
    </citation>
    <scope>NUCLEOTIDE SEQUENCE [LARGE SCALE GENOMIC DNA]</scope>
    <source>
        <strain evidence="8 9">IS5</strain>
    </source>
</reference>
<keyword evidence="4" id="KW-0238">DNA-binding</keyword>
<dbReference type="InterPro" id="IPR014317">
    <property type="entry name" value="Transcription_activator_PspF"/>
</dbReference>
<dbReference type="InterPro" id="IPR058031">
    <property type="entry name" value="AAA_lid_NorR"/>
</dbReference>
<dbReference type="InterPro" id="IPR025944">
    <property type="entry name" value="Sigma_54_int_dom_CS"/>
</dbReference>
<dbReference type="InterPro" id="IPR027417">
    <property type="entry name" value="P-loop_NTPase"/>
</dbReference>
<dbReference type="RefSeq" id="WP_126375595.1">
    <property type="nucleotide sequence ID" value="NZ_AP017378.1"/>
</dbReference>
<evidence type="ECO:0000256" key="4">
    <source>
        <dbReference type="ARBA" id="ARBA00023125"/>
    </source>
</evidence>
<dbReference type="PROSITE" id="PS50045">
    <property type="entry name" value="SIGMA54_INTERACT_4"/>
    <property type="match status" value="1"/>
</dbReference>
<keyword evidence="5" id="KW-0804">Transcription</keyword>
<dbReference type="GO" id="GO:0005524">
    <property type="term" value="F:ATP binding"/>
    <property type="evidence" value="ECO:0007669"/>
    <property type="project" value="UniProtKB-KW"/>
</dbReference>
<dbReference type="PROSITE" id="PS00676">
    <property type="entry name" value="SIGMA54_INTERACT_2"/>
    <property type="match status" value="1"/>
</dbReference>
<dbReference type="PROSITE" id="PS00688">
    <property type="entry name" value="SIGMA54_INTERACT_3"/>
    <property type="match status" value="1"/>
</dbReference>
<proteinExistence type="predicted"/>
<dbReference type="NCBIfam" id="TIGR02974">
    <property type="entry name" value="phageshock_pspF"/>
    <property type="match status" value="1"/>
</dbReference>
<dbReference type="Pfam" id="PF25601">
    <property type="entry name" value="AAA_lid_14"/>
    <property type="match status" value="1"/>
</dbReference>
<dbReference type="SUPFAM" id="SSF46689">
    <property type="entry name" value="Homeodomain-like"/>
    <property type="match status" value="1"/>
</dbReference>
<dbReference type="Proteomes" id="UP000269883">
    <property type="component" value="Chromosome"/>
</dbReference>
<dbReference type="KEGG" id="dfl:DFE_0058"/>
<evidence type="ECO:0000256" key="1">
    <source>
        <dbReference type="ARBA" id="ARBA00022741"/>
    </source>
</evidence>
<evidence type="ECO:0000256" key="3">
    <source>
        <dbReference type="ARBA" id="ARBA00023015"/>
    </source>
</evidence>
<evidence type="ECO:0000256" key="6">
    <source>
        <dbReference type="SAM" id="MobiDB-lite"/>
    </source>
</evidence>
<keyword evidence="1" id="KW-0547">Nucleotide-binding</keyword>
<gene>
    <name evidence="8" type="ORF">DFE_0058</name>
</gene>
<sequence length="354" mass="38889">MSEYSSATEALGQSEAFLQFMEGLSVAARVDRPTLIVGERGTGKELAAGRLHYLSARWQGPFVALNCSALAPSLIESELFGHEAGAFTGASGRRKGRFEAAENGTLFLDEIATMPLTVQEKILRAVEYGEFERVGGSTPIRVDVRVIGATNADLPALADAGRFKRDLLDRLGFEVLTVPPLRYRHGDIELLARHFADRMAVEIERPEPPGFSAQALATMNSHPWPGNVRELKNVVERAVYRTEGNRIQNVVLDPFQSPWRPIPNEHTPPASRQTQGESSTKAGPVRRAALTPGAPGGTSPEPLLEAVRNLELQYLENALTLTRHNQRKAAILLGLTYHQFRGLYRKHKEALDAA</sequence>
<evidence type="ECO:0000256" key="2">
    <source>
        <dbReference type="ARBA" id="ARBA00022840"/>
    </source>
</evidence>
<dbReference type="InterPro" id="IPR003593">
    <property type="entry name" value="AAA+_ATPase"/>
</dbReference>
<dbReference type="SUPFAM" id="SSF52540">
    <property type="entry name" value="P-loop containing nucleoside triphosphate hydrolases"/>
    <property type="match status" value="1"/>
</dbReference>
<keyword evidence="2" id="KW-0067">ATP-binding</keyword>
<organism evidence="8 9">
    <name type="scientific">Desulfovibrio ferrophilus</name>
    <dbReference type="NCBI Taxonomy" id="241368"/>
    <lineage>
        <taxon>Bacteria</taxon>
        <taxon>Pseudomonadati</taxon>
        <taxon>Thermodesulfobacteriota</taxon>
        <taxon>Desulfovibrionia</taxon>
        <taxon>Desulfovibrionales</taxon>
        <taxon>Desulfovibrionaceae</taxon>
        <taxon>Desulfovibrio</taxon>
    </lineage>
</organism>
<dbReference type="PANTHER" id="PTHR32071:SF38">
    <property type="entry name" value="PSP OPERON TRANSCRIPTIONAL ACTIVATOR"/>
    <property type="match status" value="1"/>
</dbReference>
<dbReference type="AlphaFoldDB" id="A0A2Z6AU75"/>
<evidence type="ECO:0000259" key="7">
    <source>
        <dbReference type="PROSITE" id="PS50045"/>
    </source>
</evidence>
<dbReference type="PANTHER" id="PTHR32071">
    <property type="entry name" value="TRANSCRIPTIONAL REGULATORY PROTEIN"/>
    <property type="match status" value="1"/>
</dbReference>
<keyword evidence="9" id="KW-1185">Reference proteome</keyword>
<dbReference type="GO" id="GO:0043565">
    <property type="term" value="F:sequence-specific DNA binding"/>
    <property type="evidence" value="ECO:0007669"/>
    <property type="project" value="InterPro"/>
</dbReference>
<dbReference type="GO" id="GO:0006355">
    <property type="term" value="P:regulation of DNA-templated transcription"/>
    <property type="evidence" value="ECO:0007669"/>
    <property type="project" value="InterPro"/>
</dbReference>
<dbReference type="Gene3D" id="1.10.10.60">
    <property type="entry name" value="Homeodomain-like"/>
    <property type="match status" value="1"/>
</dbReference>
<accession>A0A2Z6AU75</accession>
<dbReference type="InterPro" id="IPR002078">
    <property type="entry name" value="Sigma_54_int"/>
</dbReference>
<dbReference type="SMART" id="SM00382">
    <property type="entry name" value="AAA"/>
    <property type="match status" value="1"/>
</dbReference>
<dbReference type="Pfam" id="PF02954">
    <property type="entry name" value="HTH_8"/>
    <property type="match status" value="1"/>
</dbReference>
<dbReference type="InterPro" id="IPR009057">
    <property type="entry name" value="Homeodomain-like_sf"/>
</dbReference>
<name>A0A2Z6AU75_9BACT</name>
<feature type="region of interest" description="Disordered" evidence="6">
    <location>
        <begin position="257"/>
        <end position="302"/>
    </location>
</feature>
<evidence type="ECO:0000313" key="9">
    <source>
        <dbReference type="Proteomes" id="UP000269883"/>
    </source>
</evidence>
<feature type="domain" description="Sigma-54 factor interaction" evidence="7">
    <location>
        <begin position="10"/>
        <end position="240"/>
    </location>
</feature>
<evidence type="ECO:0000313" key="8">
    <source>
        <dbReference type="EMBL" id="BBD06784.1"/>
    </source>
</evidence>
<dbReference type="InterPro" id="IPR025943">
    <property type="entry name" value="Sigma_54_int_dom_ATP-bd_2"/>
</dbReference>
<dbReference type="Gene3D" id="3.40.50.300">
    <property type="entry name" value="P-loop containing nucleotide triphosphate hydrolases"/>
    <property type="match status" value="1"/>
</dbReference>
<protein>
    <submittedName>
        <fullName evidence="8">Fis family sigma-54 specific transcriptional activator PspF</fullName>
    </submittedName>
</protein>
<dbReference type="Gene3D" id="1.10.8.60">
    <property type="match status" value="1"/>
</dbReference>